<dbReference type="Gene3D" id="3.30.70.270">
    <property type="match status" value="1"/>
</dbReference>
<keyword evidence="7" id="KW-1185">Reference proteome</keyword>
<proteinExistence type="predicted"/>
<evidence type="ECO:0000256" key="2">
    <source>
        <dbReference type="ARBA" id="ARBA00034247"/>
    </source>
</evidence>
<sequence length="361" mass="40251">MLLSSSMLSLAVIGSEQVWMTASMRVALWAAASDSSAAPLSISWPLLIISAIGILVFTFGLGYVLGKRTSKQVRHAVPSDTAAELQRAIEPAERQRMLELLREIGTWSNEYSGQLSEYQNELGELSRSVQQNSGSDPKIGDTSERITMLLQQFMQNSGQLQQRLDAAEFQLEQKTRQIECYLNEARTDSLTGLFNRRAFDQRLEELFRNYRRGGRSFVVALIDIDHFKMVNDTHGHQTGDAALQAISNLLKQCLSETLMVSRFGGEEFAVIMDGPLLSAARQLDTIRRSLCQRGLELEKMKLTTSMSVGLSEPMDDASASSVVRRADEALYAAKNFGRNRVYYHDGREPTLVGSPETARNL</sequence>
<evidence type="ECO:0000313" key="7">
    <source>
        <dbReference type="Proteomes" id="UP000319817"/>
    </source>
</evidence>
<dbReference type="PANTHER" id="PTHR45138">
    <property type="entry name" value="REGULATORY COMPONENTS OF SENSORY TRANSDUCTION SYSTEM"/>
    <property type="match status" value="1"/>
</dbReference>
<dbReference type="GO" id="GO:0043709">
    <property type="term" value="P:cell adhesion involved in single-species biofilm formation"/>
    <property type="evidence" value="ECO:0007669"/>
    <property type="project" value="TreeGrafter"/>
</dbReference>
<dbReference type="EC" id="2.7.7.65" evidence="1"/>
<dbReference type="GO" id="GO:0005886">
    <property type="term" value="C:plasma membrane"/>
    <property type="evidence" value="ECO:0007669"/>
    <property type="project" value="TreeGrafter"/>
</dbReference>
<dbReference type="InterPro" id="IPR050469">
    <property type="entry name" value="Diguanylate_Cyclase"/>
</dbReference>
<dbReference type="InterPro" id="IPR043128">
    <property type="entry name" value="Rev_trsase/Diguanyl_cyclase"/>
</dbReference>
<dbReference type="PROSITE" id="PS50887">
    <property type="entry name" value="GGDEF"/>
    <property type="match status" value="1"/>
</dbReference>
<dbReference type="GO" id="GO:0052621">
    <property type="term" value="F:diguanylate cyclase activity"/>
    <property type="evidence" value="ECO:0007669"/>
    <property type="project" value="UniProtKB-EC"/>
</dbReference>
<dbReference type="CDD" id="cd01949">
    <property type="entry name" value="GGDEF"/>
    <property type="match status" value="1"/>
</dbReference>
<keyword evidence="4" id="KW-0472">Membrane</keyword>
<dbReference type="NCBIfam" id="TIGR00254">
    <property type="entry name" value="GGDEF"/>
    <property type="match status" value="1"/>
</dbReference>
<keyword evidence="4" id="KW-1133">Transmembrane helix</keyword>
<dbReference type="GO" id="GO:1902201">
    <property type="term" value="P:negative regulation of bacterial-type flagellum-dependent cell motility"/>
    <property type="evidence" value="ECO:0007669"/>
    <property type="project" value="TreeGrafter"/>
</dbReference>
<dbReference type="PANTHER" id="PTHR45138:SF9">
    <property type="entry name" value="DIGUANYLATE CYCLASE DGCM-RELATED"/>
    <property type="match status" value="1"/>
</dbReference>
<keyword evidence="4" id="KW-0812">Transmembrane</keyword>
<evidence type="ECO:0000259" key="5">
    <source>
        <dbReference type="PROSITE" id="PS50887"/>
    </source>
</evidence>
<dbReference type="Proteomes" id="UP000319817">
    <property type="component" value="Chromosome"/>
</dbReference>
<accession>A0A517P3H5</accession>
<organism evidence="6 7">
    <name type="scientific">Stieleria marina</name>
    <dbReference type="NCBI Taxonomy" id="1930275"/>
    <lineage>
        <taxon>Bacteria</taxon>
        <taxon>Pseudomonadati</taxon>
        <taxon>Planctomycetota</taxon>
        <taxon>Planctomycetia</taxon>
        <taxon>Pirellulales</taxon>
        <taxon>Pirellulaceae</taxon>
        <taxon>Stieleria</taxon>
    </lineage>
</organism>
<keyword evidence="3" id="KW-0175">Coiled coil</keyword>
<evidence type="ECO:0000256" key="1">
    <source>
        <dbReference type="ARBA" id="ARBA00012528"/>
    </source>
</evidence>
<dbReference type="Pfam" id="PF00990">
    <property type="entry name" value="GGDEF"/>
    <property type="match status" value="1"/>
</dbReference>
<feature type="domain" description="GGDEF" evidence="5">
    <location>
        <begin position="215"/>
        <end position="346"/>
    </location>
</feature>
<dbReference type="RefSeq" id="WP_419189479.1">
    <property type="nucleotide sequence ID" value="NZ_CP036526.1"/>
</dbReference>
<reference evidence="6 7" key="1">
    <citation type="submission" date="2019-02" db="EMBL/GenBank/DDBJ databases">
        <title>Deep-cultivation of Planctomycetes and their phenomic and genomic characterization uncovers novel biology.</title>
        <authorList>
            <person name="Wiegand S."/>
            <person name="Jogler M."/>
            <person name="Boedeker C."/>
            <person name="Pinto D."/>
            <person name="Vollmers J."/>
            <person name="Rivas-Marin E."/>
            <person name="Kohn T."/>
            <person name="Peeters S.H."/>
            <person name="Heuer A."/>
            <person name="Rast P."/>
            <person name="Oberbeckmann S."/>
            <person name="Bunk B."/>
            <person name="Jeske O."/>
            <person name="Meyerdierks A."/>
            <person name="Storesund J.E."/>
            <person name="Kallscheuer N."/>
            <person name="Luecker S."/>
            <person name="Lage O.M."/>
            <person name="Pohl T."/>
            <person name="Merkel B.J."/>
            <person name="Hornburger P."/>
            <person name="Mueller R.-W."/>
            <person name="Bruemmer F."/>
            <person name="Labrenz M."/>
            <person name="Spormann A.M."/>
            <person name="Op den Camp H."/>
            <person name="Overmann J."/>
            <person name="Amann R."/>
            <person name="Jetten M.S.M."/>
            <person name="Mascher T."/>
            <person name="Medema M.H."/>
            <person name="Devos D.P."/>
            <person name="Kaster A.-K."/>
            <person name="Ovreas L."/>
            <person name="Rohde M."/>
            <person name="Galperin M.Y."/>
            <person name="Jogler C."/>
        </authorList>
    </citation>
    <scope>NUCLEOTIDE SEQUENCE [LARGE SCALE GENOMIC DNA]</scope>
    <source>
        <strain evidence="6 7">K23_9</strain>
    </source>
</reference>
<evidence type="ECO:0000256" key="4">
    <source>
        <dbReference type="SAM" id="Phobius"/>
    </source>
</evidence>
<gene>
    <name evidence="6" type="primary">adrA</name>
    <name evidence="6" type="ORF">K239x_59420</name>
</gene>
<keyword evidence="6" id="KW-0548">Nucleotidyltransferase</keyword>
<evidence type="ECO:0000313" key="6">
    <source>
        <dbReference type="EMBL" id="QDT13922.1"/>
    </source>
</evidence>
<dbReference type="FunFam" id="3.30.70.270:FF:000001">
    <property type="entry name" value="Diguanylate cyclase domain protein"/>
    <property type="match status" value="1"/>
</dbReference>
<protein>
    <recommendedName>
        <fullName evidence="1">diguanylate cyclase</fullName>
        <ecNumber evidence="1">2.7.7.65</ecNumber>
    </recommendedName>
</protein>
<dbReference type="SUPFAM" id="SSF55073">
    <property type="entry name" value="Nucleotide cyclase"/>
    <property type="match status" value="1"/>
</dbReference>
<dbReference type="SMART" id="SM00267">
    <property type="entry name" value="GGDEF"/>
    <property type="match status" value="1"/>
</dbReference>
<dbReference type="EMBL" id="CP036526">
    <property type="protein sequence ID" value="QDT13922.1"/>
    <property type="molecule type" value="Genomic_DNA"/>
</dbReference>
<feature type="coiled-coil region" evidence="3">
    <location>
        <begin position="150"/>
        <end position="184"/>
    </location>
</feature>
<keyword evidence="6" id="KW-0808">Transferase</keyword>
<name>A0A517P3H5_9BACT</name>
<comment type="catalytic activity">
    <reaction evidence="2">
        <text>2 GTP = 3',3'-c-di-GMP + 2 diphosphate</text>
        <dbReference type="Rhea" id="RHEA:24898"/>
        <dbReference type="ChEBI" id="CHEBI:33019"/>
        <dbReference type="ChEBI" id="CHEBI:37565"/>
        <dbReference type="ChEBI" id="CHEBI:58805"/>
        <dbReference type="EC" id="2.7.7.65"/>
    </reaction>
</comment>
<evidence type="ECO:0000256" key="3">
    <source>
        <dbReference type="SAM" id="Coils"/>
    </source>
</evidence>
<feature type="transmembrane region" description="Helical" evidence="4">
    <location>
        <begin position="42"/>
        <end position="65"/>
    </location>
</feature>
<dbReference type="AlphaFoldDB" id="A0A517P3H5"/>
<dbReference type="InterPro" id="IPR000160">
    <property type="entry name" value="GGDEF_dom"/>
</dbReference>
<dbReference type="InterPro" id="IPR029787">
    <property type="entry name" value="Nucleotide_cyclase"/>
</dbReference>